<comment type="similarity">
    <text evidence="2">Belongs to the class-V pyridoxal-phosphate-dependent aminotransferase family. Csd subfamily.</text>
</comment>
<dbReference type="InterPro" id="IPR020578">
    <property type="entry name" value="Aminotrans_V_PyrdxlP_BS"/>
</dbReference>
<dbReference type="InterPro" id="IPR015424">
    <property type="entry name" value="PyrdxlP-dep_Trfase"/>
</dbReference>
<dbReference type="PANTHER" id="PTHR43586:SF8">
    <property type="entry name" value="CYSTEINE DESULFURASE 1, CHLOROPLASTIC"/>
    <property type="match status" value="1"/>
</dbReference>
<evidence type="ECO:0000256" key="2">
    <source>
        <dbReference type="ARBA" id="ARBA00010447"/>
    </source>
</evidence>
<protein>
    <submittedName>
        <fullName evidence="8">Selenocysteine lyase/cysteine desulfurase</fullName>
    </submittedName>
</protein>
<dbReference type="Proteomes" id="UP000291483">
    <property type="component" value="Unassembled WGS sequence"/>
</dbReference>
<name>A0A4Q8AR45_9MICO</name>
<feature type="region of interest" description="Disordered" evidence="6">
    <location>
        <begin position="417"/>
        <end position="444"/>
    </location>
</feature>
<evidence type="ECO:0000256" key="6">
    <source>
        <dbReference type="SAM" id="MobiDB-lite"/>
    </source>
</evidence>
<dbReference type="SUPFAM" id="SSF53383">
    <property type="entry name" value="PLP-dependent transferases"/>
    <property type="match status" value="1"/>
</dbReference>
<evidence type="ECO:0000256" key="5">
    <source>
        <dbReference type="RuleBase" id="RU004504"/>
    </source>
</evidence>
<dbReference type="PROSITE" id="PS00595">
    <property type="entry name" value="AA_TRANSFER_CLASS_5"/>
    <property type="match status" value="1"/>
</dbReference>
<evidence type="ECO:0000256" key="3">
    <source>
        <dbReference type="ARBA" id="ARBA00022898"/>
    </source>
</evidence>
<feature type="domain" description="Aminotransferase class V" evidence="7">
    <location>
        <begin position="29"/>
        <end position="393"/>
    </location>
</feature>
<dbReference type="AlphaFoldDB" id="A0A4Q8AR45"/>
<dbReference type="PANTHER" id="PTHR43586">
    <property type="entry name" value="CYSTEINE DESULFURASE"/>
    <property type="match status" value="1"/>
</dbReference>
<gene>
    <name evidence="8" type="ORF">EV379_2913</name>
</gene>
<comment type="catalytic activity">
    <reaction evidence="4">
        <text>(sulfur carrier)-H + L-cysteine = (sulfur carrier)-SH + L-alanine</text>
        <dbReference type="Rhea" id="RHEA:43892"/>
        <dbReference type="Rhea" id="RHEA-COMP:14737"/>
        <dbReference type="Rhea" id="RHEA-COMP:14739"/>
        <dbReference type="ChEBI" id="CHEBI:29917"/>
        <dbReference type="ChEBI" id="CHEBI:35235"/>
        <dbReference type="ChEBI" id="CHEBI:57972"/>
        <dbReference type="ChEBI" id="CHEBI:64428"/>
        <dbReference type="EC" id="2.8.1.7"/>
    </reaction>
</comment>
<dbReference type="Pfam" id="PF00266">
    <property type="entry name" value="Aminotran_5"/>
    <property type="match status" value="1"/>
</dbReference>
<keyword evidence="9" id="KW-1185">Reference proteome</keyword>
<proteinExistence type="inferred from homology"/>
<dbReference type="InterPro" id="IPR015421">
    <property type="entry name" value="PyrdxlP-dep_Trfase_major"/>
</dbReference>
<dbReference type="EMBL" id="SHLC01000001">
    <property type="protein sequence ID" value="RZU66555.1"/>
    <property type="molecule type" value="Genomic_DNA"/>
</dbReference>
<dbReference type="RefSeq" id="WP_130506737.1">
    <property type="nucleotide sequence ID" value="NZ_SHLC01000001.1"/>
</dbReference>
<organism evidence="8 9">
    <name type="scientific">Microterricola gilva</name>
    <dbReference type="NCBI Taxonomy" id="393267"/>
    <lineage>
        <taxon>Bacteria</taxon>
        <taxon>Bacillati</taxon>
        <taxon>Actinomycetota</taxon>
        <taxon>Actinomycetes</taxon>
        <taxon>Micrococcales</taxon>
        <taxon>Microbacteriaceae</taxon>
        <taxon>Microterricola</taxon>
    </lineage>
</organism>
<dbReference type="GO" id="GO:0016829">
    <property type="term" value="F:lyase activity"/>
    <property type="evidence" value="ECO:0007669"/>
    <property type="project" value="UniProtKB-KW"/>
</dbReference>
<dbReference type="InterPro" id="IPR000192">
    <property type="entry name" value="Aminotrans_V_dom"/>
</dbReference>
<dbReference type="GO" id="GO:0031071">
    <property type="term" value="F:cysteine desulfurase activity"/>
    <property type="evidence" value="ECO:0007669"/>
    <property type="project" value="UniProtKB-EC"/>
</dbReference>
<evidence type="ECO:0000256" key="4">
    <source>
        <dbReference type="ARBA" id="ARBA00050776"/>
    </source>
</evidence>
<accession>A0A4Q8AR45</accession>
<evidence type="ECO:0000313" key="8">
    <source>
        <dbReference type="EMBL" id="RZU66555.1"/>
    </source>
</evidence>
<dbReference type="InterPro" id="IPR015422">
    <property type="entry name" value="PyrdxlP-dep_Trfase_small"/>
</dbReference>
<evidence type="ECO:0000256" key="1">
    <source>
        <dbReference type="ARBA" id="ARBA00001933"/>
    </source>
</evidence>
<reference evidence="8 9" key="1">
    <citation type="submission" date="2019-02" db="EMBL/GenBank/DDBJ databases">
        <title>Sequencing the genomes of 1000 actinobacteria strains.</title>
        <authorList>
            <person name="Klenk H.-P."/>
        </authorList>
    </citation>
    <scope>NUCLEOTIDE SEQUENCE [LARGE SCALE GENOMIC DNA]</scope>
    <source>
        <strain evidence="8 9">DSM 18319</strain>
    </source>
</reference>
<dbReference type="OrthoDB" id="9804366at2"/>
<keyword evidence="8" id="KW-0456">Lyase</keyword>
<sequence length="444" mass="46449">MSISDCPLLPVVGGELSVPLQGGGEARAVNLDYAASAPALESVATHLSEVLPYYSSVHRGAGYASQVSTAAYEHARDIVGGFVGARVGDAVVFTRNTTDALGLLASAVPGETVLLDIEHHANLLPWSAEGGRGARVVQAGQTIAETLLLVEAELQARPAALLTVTGASNVTGETLPLRRLATIAHRHGARLAVDGAQLVPHRRVDLAFDGVDYLAFSGHKTYAPFGAGVLVGRRDWLDAAPPYLRGGGAVTSVTLDGAAWRLGPARHEAGSPNVLGVVALARAIQAIDALDDAEWHDHESALRERLLTGLEALPRVHVNRIFSDSVDPVGVVSFHIDGLDARLAALVLSAEWGIAVRDGRFCAHPLLERIGQGKAAVRASFGLGSSTADVDALLHALSELLENGPAAGYSEVDGQWQLDEDDRPHPEWAPATSGEASSFGCAVR</sequence>
<keyword evidence="3" id="KW-0663">Pyridoxal phosphate</keyword>
<comment type="cofactor">
    <cofactor evidence="1 5">
        <name>pyridoxal 5'-phosphate</name>
        <dbReference type="ChEBI" id="CHEBI:597326"/>
    </cofactor>
</comment>
<evidence type="ECO:0000313" key="9">
    <source>
        <dbReference type="Proteomes" id="UP000291483"/>
    </source>
</evidence>
<dbReference type="Gene3D" id="3.40.640.10">
    <property type="entry name" value="Type I PLP-dependent aspartate aminotransferase-like (Major domain)"/>
    <property type="match status" value="1"/>
</dbReference>
<comment type="caution">
    <text evidence="8">The sequence shown here is derived from an EMBL/GenBank/DDBJ whole genome shotgun (WGS) entry which is preliminary data.</text>
</comment>
<evidence type="ECO:0000259" key="7">
    <source>
        <dbReference type="Pfam" id="PF00266"/>
    </source>
</evidence>
<dbReference type="Gene3D" id="3.90.1150.10">
    <property type="entry name" value="Aspartate Aminotransferase, domain 1"/>
    <property type="match status" value="1"/>
</dbReference>